<evidence type="ECO:0000313" key="3">
    <source>
        <dbReference type="Proteomes" id="UP001215598"/>
    </source>
</evidence>
<keyword evidence="3" id="KW-1185">Reference proteome</keyword>
<protein>
    <submittedName>
        <fullName evidence="2">Uncharacterized protein</fullName>
    </submittedName>
</protein>
<feature type="compositionally biased region" description="Basic residues" evidence="1">
    <location>
        <begin position="240"/>
        <end position="259"/>
    </location>
</feature>
<evidence type="ECO:0000313" key="2">
    <source>
        <dbReference type="EMBL" id="KAJ7720406.1"/>
    </source>
</evidence>
<name>A0AAD7MJF5_9AGAR</name>
<gene>
    <name evidence="2" type="ORF">B0H16DRAFT_1336054</name>
</gene>
<feature type="region of interest" description="Disordered" evidence="1">
    <location>
        <begin position="1"/>
        <end position="28"/>
    </location>
</feature>
<evidence type="ECO:0000256" key="1">
    <source>
        <dbReference type="SAM" id="MobiDB-lite"/>
    </source>
</evidence>
<organism evidence="2 3">
    <name type="scientific">Mycena metata</name>
    <dbReference type="NCBI Taxonomy" id="1033252"/>
    <lineage>
        <taxon>Eukaryota</taxon>
        <taxon>Fungi</taxon>
        <taxon>Dikarya</taxon>
        <taxon>Basidiomycota</taxon>
        <taxon>Agaricomycotina</taxon>
        <taxon>Agaricomycetes</taxon>
        <taxon>Agaricomycetidae</taxon>
        <taxon>Agaricales</taxon>
        <taxon>Marasmiineae</taxon>
        <taxon>Mycenaceae</taxon>
        <taxon>Mycena</taxon>
    </lineage>
</organism>
<feature type="region of interest" description="Disordered" evidence="1">
    <location>
        <begin position="204"/>
        <end position="259"/>
    </location>
</feature>
<dbReference type="EMBL" id="JARKIB010000240">
    <property type="protein sequence ID" value="KAJ7720406.1"/>
    <property type="molecule type" value="Genomic_DNA"/>
</dbReference>
<dbReference type="AlphaFoldDB" id="A0AAD7MJF5"/>
<accession>A0AAD7MJF5</accession>
<comment type="caution">
    <text evidence="2">The sequence shown here is derived from an EMBL/GenBank/DDBJ whole genome shotgun (WGS) entry which is preliminary data.</text>
</comment>
<proteinExistence type="predicted"/>
<sequence length="328" mass="37738">MAHVPAVTRPRSQIDMPPLHARGAPKKFTGNPHEVTRFLAHCEKLFTLNNVFEDLEKVESMAEYCSRSVIHILEGMKHYTTPNWAVLRTNMEHMFDADKDLQRHKPSDLRKLTDKWRKRSIKNMGTWRKYIRQFTTIAGWLLQKDIIDDTEYGRYLWKGIHSHLRQIVEDRLLAQDPKRDMTVPFSEEEIVGIVDAKFKRGRFDDDIESGDSDNSDSDDESDTDDSASDNSDSDDEIEYKKKKKSKSSKAKPIVKKKVKRTREVHAHVPAIIPKVAAPAAPPTNGNSDDVGDLVKRLSKMSLNDQEYNYLYYKATRLDPLVAKCVRAP</sequence>
<dbReference type="Proteomes" id="UP001215598">
    <property type="component" value="Unassembled WGS sequence"/>
</dbReference>
<reference evidence="2" key="1">
    <citation type="submission" date="2023-03" db="EMBL/GenBank/DDBJ databases">
        <title>Massive genome expansion in bonnet fungi (Mycena s.s.) driven by repeated elements and novel gene families across ecological guilds.</title>
        <authorList>
            <consortium name="Lawrence Berkeley National Laboratory"/>
            <person name="Harder C.B."/>
            <person name="Miyauchi S."/>
            <person name="Viragh M."/>
            <person name="Kuo A."/>
            <person name="Thoen E."/>
            <person name="Andreopoulos B."/>
            <person name="Lu D."/>
            <person name="Skrede I."/>
            <person name="Drula E."/>
            <person name="Henrissat B."/>
            <person name="Morin E."/>
            <person name="Kohler A."/>
            <person name="Barry K."/>
            <person name="LaButti K."/>
            <person name="Morin E."/>
            <person name="Salamov A."/>
            <person name="Lipzen A."/>
            <person name="Mereny Z."/>
            <person name="Hegedus B."/>
            <person name="Baldrian P."/>
            <person name="Stursova M."/>
            <person name="Weitz H."/>
            <person name="Taylor A."/>
            <person name="Grigoriev I.V."/>
            <person name="Nagy L.G."/>
            <person name="Martin F."/>
            <person name="Kauserud H."/>
        </authorList>
    </citation>
    <scope>NUCLEOTIDE SEQUENCE</scope>
    <source>
        <strain evidence="2">CBHHK182m</strain>
    </source>
</reference>
<feature type="compositionally biased region" description="Acidic residues" evidence="1">
    <location>
        <begin position="205"/>
        <end position="237"/>
    </location>
</feature>
<feature type="non-terminal residue" evidence="2">
    <location>
        <position position="328"/>
    </location>
</feature>